<feature type="domain" description="Glycosyl hydrolases family 2 sugar binding" evidence="6">
    <location>
        <begin position="30"/>
        <end position="151"/>
    </location>
</feature>
<evidence type="ECO:0000259" key="6">
    <source>
        <dbReference type="Pfam" id="PF02837"/>
    </source>
</evidence>
<feature type="domain" description="DUF4982" evidence="7">
    <location>
        <begin position="594"/>
        <end position="651"/>
    </location>
</feature>
<dbReference type="InterPro" id="IPR040605">
    <property type="entry name" value="Glyco_hydro2_dom5"/>
</dbReference>
<gene>
    <name evidence="9" type="ORF">DFP97_10959</name>
</gene>
<evidence type="ECO:0000259" key="8">
    <source>
        <dbReference type="Pfam" id="PF18565"/>
    </source>
</evidence>
<dbReference type="PRINTS" id="PR00132">
    <property type="entry name" value="GLHYDRLASE2"/>
</dbReference>
<dbReference type="EMBL" id="QPJD01000009">
    <property type="protein sequence ID" value="RCW46417.1"/>
    <property type="molecule type" value="Genomic_DNA"/>
</dbReference>
<dbReference type="InterPro" id="IPR036156">
    <property type="entry name" value="Beta-gal/glucu_dom_sf"/>
</dbReference>
<dbReference type="InterPro" id="IPR006103">
    <property type="entry name" value="Glyco_hydro_2_cat"/>
</dbReference>
<proteinExistence type="inferred from homology"/>
<keyword evidence="2" id="KW-0378">Hydrolase</keyword>
<dbReference type="Proteomes" id="UP000252415">
    <property type="component" value="Unassembled WGS sequence"/>
</dbReference>
<evidence type="ECO:0000259" key="7">
    <source>
        <dbReference type="Pfam" id="PF16355"/>
    </source>
</evidence>
<feature type="domain" description="Glycoside hydrolase family 2 catalytic" evidence="5">
    <location>
        <begin position="251"/>
        <end position="459"/>
    </location>
</feature>
<dbReference type="Gene3D" id="3.20.20.80">
    <property type="entry name" value="Glycosidases"/>
    <property type="match status" value="1"/>
</dbReference>
<keyword evidence="10" id="KW-1185">Reference proteome</keyword>
<dbReference type="GO" id="GO:0004553">
    <property type="term" value="F:hydrolase activity, hydrolyzing O-glycosyl compounds"/>
    <property type="evidence" value="ECO:0007669"/>
    <property type="project" value="InterPro"/>
</dbReference>
<dbReference type="InterPro" id="IPR023232">
    <property type="entry name" value="Glyco_hydro_2_AS"/>
</dbReference>
<dbReference type="PANTHER" id="PTHR42732">
    <property type="entry name" value="BETA-GALACTOSIDASE"/>
    <property type="match status" value="1"/>
</dbReference>
<dbReference type="Pfam" id="PF16355">
    <property type="entry name" value="DUF4982"/>
    <property type="match status" value="1"/>
</dbReference>
<accession>A0A368VYC6</accession>
<dbReference type="SUPFAM" id="SSF51445">
    <property type="entry name" value="(Trans)glycosidases"/>
    <property type="match status" value="1"/>
</dbReference>
<dbReference type="InterPro" id="IPR006104">
    <property type="entry name" value="Glyco_hydro_2_N"/>
</dbReference>
<evidence type="ECO:0000259" key="5">
    <source>
        <dbReference type="Pfam" id="PF02836"/>
    </source>
</evidence>
<dbReference type="Pfam" id="PF00703">
    <property type="entry name" value="Glyco_hydro_2"/>
    <property type="match status" value="1"/>
</dbReference>
<evidence type="ECO:0000259" key="4">
    <source>
        <dbReference type="Pfam" id="PF00703"/>
    </source>
</evidence>
<evidence type="ECO:0000256" key="3">
    <source>
        <dbReference type="ARBA" id="ARBA00023295"/>
    </source>
</evidence>
<dbReference type="Pfam" id="PF02837">
    <property type="entry name" value="Glyco_hydro_2_N"/>
    <property type="match status" value="1"/>
</dbReference>
<dbReference type="InterPro" id="IPR032311">
    <property type="entry name" value="DUF4982"/>
</dbReference>
<keyword evidence="3" id="KW-0326">Glycosidase</keyword>
<dbReference type="Pfam" id="PF02836">
    <property type="entry name" value="Glyco_hydro_2_C"/>
    <property type="match status" value="1"/>
</dbReference>
<feature type="domain" description="Glycoside hydrolase family 2" evidence="8">
    <location>
        <begin position="681"/>
        <end position="765"/>
    </location>
</feature>
<name>A0A368VYC6_9BACL</name>
<evidence type="ECO:0000256" key="1">
    <source>
        <dbReference type="ARBA" id="ARBA00007401"/>
    </source>
</evidence>
<dbReference type="PROSITE" id="PS00608">
    <property type="entry name" value="GLYCOSYL_HYDROL_F2_2"/>
    <property type="match status" value="1"/>
</dbReference>
<feature type="domain" description="Glycoside hydrolase family 2 immunoglobulin-like beta-sandwich" evidence="4">
    <location>
        <begin position="193"/>
        <end position="246"/>
    </location>
</feature>
<comment type="similarity">
    <text evidence="1">Belongs to the glycosyl hydrolase 2 family.</text>
</comment>
<organism evidence="9 10">
    <name type="scientific">Paenibacillus prosopidis</name>
    <dbReference type="NCBI Taxonomy" id="630520"/>
    <lineage>
        <taxon>Bacteria</taxon>
        <taxon>Bacillati</taxon>
        <taxon>Bacillota</taxon>
        <taxon>Bacilli</taxon>
        <taxon>Bacillales</taxon>
        <taxon>Paenibacillaceae</taxon>
        <taxon>Paenibacillus</taxon>
    </lineage>
</organism>
<evidence type="ECO:0000313" key="9">
    <source>
        <dbReference type="EMBL" id="RCW46417.1"/>
    </source>
</evidence>
<evidence type="ECO:0000256" key="2">
    <source>
        <dbReference type="ARBA" id="ARBA00022801"/>
    </source>
</evidence>
<dbReference type="GO" id="GO:0005975">
    <property type="term" value="P:carbohydrate metabolic process"/>
    <property type="evidence" value="ECO:0007669"/>
    <property type="project" value="InterPro"/>
</dbReference>
<protein>
    <submittedName>
        <fullName evidence="9">Beta-galactosidase</fullName>
    </submittedName>
</protein>
<dbReference type="InterPro" id="IPR006102">
    <property type="entry name" value="Ig-like_GH2"/>
</dbReference>
<dbReference type="InterPro" id="IPR017853">
    <property type="entry name" value="GH"/>
</dbReference>
<reference evidence="9 10" key="1">
    <citation type="submission" date="2018-07" db="EMBL/GenBank/DDBJ databases">
        <title>Genomic Encyclopedia of Type Strains, Phase III (KMG-III): the genomes of soil and plant-associated and newly described type strains.</title>
        <authorList>
            <person name="Whitman W."/>
        </authorList>
    </citation>
    <scope>NUCLEOTIDE SEQUENCE [LARGE SCALE GENOMIC DNA]</scope>
    <source>
        <strain evidence="9 10">CECT 7506</strain>
    </source>
</reference>
<dbReference type="Gene3D" id="2.60.120.260">
    <property type="entry name" value="Galactose-binding domain-like"/>
    <property type="match status" value="1"/>
</dbReference>
<dbReference type="Pfam" id="PF18565">
    <property type="entry name" value="Glyco_hydro2_C5"/>
    <property type="match status" value="1"/>
</dbReference>
<dbReference type="PANTHER" id="PTHR42732:SF1">
    <property type="entry name" value="BETA-MANNOSIDASE"/>
    <property type="match status" value="1"/>
</dbReference>
<evidence type="ECO:0000313" key="10">
    <source>
        <dbReference type="Proteomes" id="UP000252415"/>
    </source>
</evidence>
<dbReference type="SUPFAM" id="SSF49303">
    <property type="entry name" value="beta-Galactosidase/glucuronidase domain"/>
    <property type="match status" value="1"/>
</dbReference>
<dbReference type="InterPro" id="IPR008979">
    <property type="entry name" value="Galactose-bd-like_sf"/>
</dbReference>
<dbReference type="AlphaFoldDB" id="A0A368VYC6"/>
<sequence length="770" mass="88723">MDIMYRVETKMMDGWEFTLQKPEDPNFKPVKLPHDWAIHAPINRDMKQGTDQGFRDRWGIGWYRRNLVLEELKADTVYQLQFDGVYENSTVWVNGQEVGGQKYGYSRFTLEITDCIHEGDNQILVKVDNTSFPADRWYSGAGIYRTVKLLECYKNHFNPEEIQVKTAIQGDTGVITIMTGVSSLVKACISDENVRYTGESEDGMICIEIPNVKLWSPEQPHLYPLELSLYEGDEIVDTVELKIGVREIKMVAGKGMFINGRMIKVKGLCIHQDAGCLGIAVPPEIWRERLIKFKEIGCNAVRPSHHIFASEFLDLCDELGFLVYEEPFDKWTGGAYRRYFETEWKRDLECMVKRDRNHPCIFMWGVGNEVENQAQASMLKLLKMLKEHLVTLDDTRPVTYAMNPHFKYESKVDMSKVIDIQKFVNEVDDMEIYDIDERVERVRRIAEHVDVISCNYQEPWYAAIHKAIPDKLILGSETFQYFKGHPDQMKNFSEEVPWMDVEKYDYVIGGMLWTGIDYLGESMGYPSKGRTNSLFWTNNERKPMSYLYQSYWSEEPMVYMAVMDNSLQDEGMKDHWGAPRYASHWNFPQFNKAVIPYMIATNCEEVTIELNDNPIYVKKPCSYPNRMITGYMPYKPGTVTVRGIINGKEVCQYTLKTAGTAVRLDFDYEEINLDANEGYEKLFTVRAKDMEGIPVFHESAKVVFSVTGPAEVVAVDNGDLSSSEPYDNNGMHMYRGCVSTVIRLTGKKGRVECFAFSEGMDTARLVINVT</sequence>
<dbReference type="InterPro" id="IPR006101">
    <property type="entry name" value="Glyco_hydro_2"/>
</dbReference>
<dbReference type="InterPro" id="IPR051913">
    <property type="entry name" value="GH2_Domain-Containing"/>
</dbReference>
<dbReference type="SUPFAM" id="SSF49785">
    <property type="entry name" value="Galactose-binding domain-like"/>
    <property type="match status" value="1"/>
</dbReference>
<dbReference type="Gene3D" id="2.60.40.10">
    <property type="entry name" value="Immunoglobulins"/>
    <property type="match status" value="3"/>
</dbReference>
<dbReference type="InterPro" id="IPR013783">
    <property type="entry name" value="Ig-like_fold"/>
</dbReference>
<comment type="caution">
    <text evidence="9">The sequence shown here is derived from an EMBL/GenBank/DDBJ whole genome shotgun (WGS) entry which is preliminary data.</text>
</comment>